<protein>
    <submittedName>
        <fullName evidence="1">Uncharacterized protein</fullName>
    </submittedName>
</protein>
<dbReference type="Proteomes" id="UP000828048">
    <property type="component" value="Chromosome 10"/>
</dbReference>
<comment type="caution">
    <text evidence="1">The sequence shown here is derived from an EMBL/GenBank/DDBJ whole genome shotgun (WGS) entry which is preliminary data.</text>
</comment>
<sequence>MLWKYCRSTNCLAVHQPETRDYPWDIYALKELVNATNNFHNDNKIGEGGFGSIYWGRTKKGIAVKRLKALTAKAEMEFAVEVEMLGRVRHKNLLSLRGFYAGGDERLIVYDFMENHSLLTHLHGRLAVSGKRPIEKLPTGAKRDIVRWATPYVENEAFEHIVDPRLNGKYDRAQLESIITIALKCTDSNAESRPSMSQVVEWLRDLPGWRKKEVEPAVEDEGDDFSENSAGRVVPKRAKKNGR</sequence>
<organism evidence="1 2">
    <name type="scientific">Vaccinium darrowii</name>
    <dbReference type="NCBI Taxonomy" id="229202"/>
    <lineage>
        <taxon>Eukaryota</taxon>
        <taxon>Viridiplantae</taxon>
        <taxon>Streptophyta</taxon>
        <taxon>Embryophyta</taxon>
        <taxon>Tracheophyta</taxon>
        <taxon>Spermatophyta</taxon>
        <taxon>Magnoliopsida</taxon>
        <taxon>eudicotyledons</taxon>
        <taxon>Gunneridae</taxon>
        <taxon>Pentapetalae</taxon>
        <taxon>asterids</taxon>
        <taxon>Ericales</taxon>
        <taxon>Ericaceae</taxon>
        <taxon>Vaccinioideae</taxon>
        <taxon>Vaccinieae</taxon>
        <taxon>Vaccinium</taxon>
    </lineage>
</organism>
<evidence type="ECO:0000313" key="1">
    <source>
        <dbReference type="EMBL" id="KAH7840761.1"/>
    </source>
</evidence>
<accession>A0ACB7XJ57</accession>
<gene>
    <name evidence="1" type="ORF">Vadar_021238</name>
</gene>
<dbReference type="EMBL" id="CM037160">
    <property type="protein sequence ID" value="KAH7840761.1"/>
    <property type="molecule type" value="Genomic_DNA"/>
</dbReference>
<reference evidence="1 2" key="1">
    <citation type="journal article" date="2021" name="Hortic Res">
        <title>High-quality reference genome and annotation aids understanding of berry development for evergreen blueberry (Vaccinium darrowii).</title>
        <authorList>
            <person name="Yu J."/>
            <person name="Hulse-Kemp A.M."/>
            <person name="Babiker E."/>
            <person name="Staton M."/>
        </authorList>
    </citation>
    <scope>NUCLEOTIDE SEQUENCE [LARGE SCALE GENOMIC DNA]</scope>
    <source>
        <strain evidence="2">cv. NJ 8807/NJ 8810</strain>
        <tissue evidence="1">Young leaf</tissue>
    </source>
</reference>
<evidence type="ECO:0000313" key="2">
    <source>
        <dbReference type="Proteomes" id="UP000828048"/>
    </source>
</evidence>
<keyword evidence="2" id="KW-1185">Reference proteome</keyword>
<proteinExistence type="predicted"/>
<name>A0ACB7XJ57_9ERIC</name>